<comment type="similarity">
    <text evidence="3">Belongs to the flagella basal body rod proteins family.</text>
</comment>
<feature type="domain" description="Flagellar basal-body/hook protein C-terminal" evidence="8">
    <location>
        <begin position="572"/>
        <end position="608"/>
    </location>
</feature>
<feature type="domain" description="Flagellar basal body rod protein N-terminal" evidence="7">
    <location>
        <begin position="7"/>
        <end position="37"/>
    </location>
</feature>
<evidence type="ECO:0000256" key="2">
    <source>
        <dbReference type="ARBA" id="ARBA00004613"/>
    </source>
</evidence>
<dbReference type="PROSITE" id="PS00588">
    <property type="entry name" value="FLAGELLA_BB_ROD"/>
    <property type="match status" value="1"/>
</dbReference>
<dbReference type="InterPro" id="IPR053927">
    <property type="entry name" value="FlgK_helical"/>
</dbReference>
<dbReference type="GO" id="GO:0044780">
    <property type="term" value="P:bacterial-type flagellum assembly"/>
    <property type="evidence" value="ECO:0007669"/>
    <property type="project" value="InterPro"/>
</dbReference>
<evidence type="ECO:0000256" key="4">
    <source>
        <dbReference type="ARBA" id="ARBA00016244"/>
    </source>
</evidence>
<keyword evidence="11" id="KW-1185">Reference proteome</keyword>
<dbReference type="GO" id="GO:0009424">
    <property type="term" value="C:bacterial-type flagellum hook"/>
    <property type="evidence" value="ECO:0007669"/>
    <property type="project" value="InterPro"/>
</dbReference>
<dbReference type="Proteomes" id="UP000197065">
    <property type="component" value="Unassembled WGS sequence"/>
</dbReference>
<dbReference type="InterPro" id="IPR001444">
    <property type="entry name" value="Flag_bb_rod_N"/>
</dbReference>
<dbReference type="InterPro" id="IPR019776">
    <property type="entry name" value="Flagellar_basal_body_rod_CS"/>
</dbReference>
<keyword evidence="5" id="KW-0964">Secreted</keyword>
<protein>
    <recommendedName>
        <fullName evidence="4">Flagellar hook-associated protein 1</fullName>
    </recommendedName>
</protein>
<organism evidence="10 11">
    <name type="scientific">Arboricoccus pini</name>
    <dbReference type="NCBI Taxonomy" id="1963835"/>
    <lineage>
        <taxon>Bacteria</taxon>
        <taxon>Pseudomonadati</taxon>
        <taxon>Pseudomonadota</taxon>
        <taxon>Alphaproteobacteria</taxon>
        <taxon>Geminicoccales</taxon>
        <taxon>Geminicoccaceae</taxon>
        <taxon>Arboricoccus</taxon>
    </lineage>
</organism>
<dbReference type="PRINTS" id="PR01005">
    <property type="entry name" value="FLGHOOKAP1"/>
</dbReference>
<dbReference type="GO" id="GO:0005576">
    <property type="term" value="C:extracellular region"/>
    <property type="evidence" value="ECO:0007669"/>
    <property type="project" value="UniProtKB-SubCell"/>
</dbReference>
<comment type="subcellular location">
    <subcellularLocation>
        <location evidence="1">Bacterial flagellum basal body</location>
    </subcellularLocation>
    <subcellularLocation>
        <location evidence="2">Secreted</location>
    </subcellularLocation>
</comment>
<evidence type="ECO:0000259" key="9">
    <source>
        <dbReference type="Pfam" id="PF22638"/>
    </source>
</evidence>
<dbReference type="GO" id="GO:0005198">
    <property type="term" value="F:structural molecule activity"/>
    <property type="evidence" value="ECO:0007669"/>
    <property type="project" value="InterPro"/>
</dbReference>
<evidence type="ECO:0000256" key="6">
    <source>
        <dbReference type="ARBA" id="ARBA00023143"/>
    </source>
</evidence>
<dbReference type="PANTHER" id="PTHR30033">
    <property type="entry name" value="FLAGELLAR HOOK-ASSOCIATED PROTEIN 1"/>
    <property type="match status" value="1"/>
</dbReference>
<dbReference type="SUPFAM" id="SSF64518">
    <property type="entry name" value="Phase 1 flagellin"/>
    <property type="match status" value="1"/>
</dbReference>
<dbReference type="Pfam" id="PF22638">
    <property type="entry name" value="FlgK_D1"/>
    <property type="match status" value="1"/>
</dbReference>
<evidence type="ECO:0000259" key="8">
    <source>
        <dbReference type="Pfam" id="PF06429"/>
    </source>
</evidence>
<dbReference type="InterPro" id="IPR010930">
    <property type="entry name" value="Flg_bb/hook_C_dom"/>
</dbReference>
<evidence type="ECO:0000256" key="3">
    <source>
        <dbReference type="ARBA" id="ARBA00009677"/>
    </source>
</evidence>
<dbReference type="NCBIfam" id="TIGR02492">
    <property type="entry name" value="flgK_ends"/>
    <property type="match status" value="1"/>
</dbReference>
<dbReference type="OrthoDB" id="7181295at2"/>
<dbReference type="InterPro" id="IPR002371">
    <property type="entry name" value="FlgK"/>
</dbReference>
<keyword evidence="10" id="KW-0282">Flagellum</keyword>
<evidence type="ECO:0000256" key="5">
    <source>
        <dbReference type="ARBA" id="ARBA00022525"/>
    </source>
</evidence>
<sequence>MSLNATLNNAVSGLAMAQRSLTTVSNNIANVSTTGYTKKTTTQYAAVTGGIGMGVTAGELKRSIDALLQREQRTTTADLAKSTVVNDTYARLQLSALGSSSNNLTDLLSSFQTAVDALANSPTNSAARASLVATGNAVASAIGSTADLIQTLRGDADKQIGDQVAEINDQLTQLQGINLQLGRGVPAAELLDTRDSLLDSLSSKLDISISEQADGQVHVNTSNGTTLLDDKARVVAYTPASTVTTETTFGAIAVYAQGQIDSITGEPLASTRGVELVSSGLRANAASASDSIDSSIDSGSLAGLLEVRDSLLPKLNDELSTLSTSIVQSLNAAHNASTSVPLPASLTGSRQDTSSFAAASKSGTFKLAVLDASDGLVASATLILSSYASMTDLVADVNSQLGGAATAAIGADGALSLSTASSANGLAYVEGDSQITTTAADGSSSTQGLAQYLGLNDLFTSSASQPTRFKIRDDIAADPALLGNATTSVGGLPETWSTGGAGDASGIQALAAAFTTARSFAATGTVPAATTSFMTYAGNIAANLATKTSDAQSAVDTKQDLSDALAAQQSTVSGVSIDEELSRLITYQQAYTAAARLIQVSSDLFDKLFSAAS</sequence>
<keyword evidence="10" id="KW-0969">Cilium</keyword>
<keyword evidence="6" id="KW-0975">Bacterial flagellum</keyword>
<dbReference type="Pfam" id="PF00460">
    <property type="entry name" value="Flg_bb_rod"/>
    <property type="match status" value="1"/>
</dbReference>
<dbReference type="Pfam" id="PF06429">
    <property type="entry name" value="Flg_bbr_C"/>
    <property type="match status" value="1"/>
</dbReference>
<dbReference type="PANTHER" id="PTHR30033:SF1">
    <property type="entry name" value="FLAGELLAR HOOK-ASSOCIATED PROTEIN 1"/>
    <property type="match status" value="1"/>
</dbReference>
<evidence type="ECO:0000313" key="11">
    <source>
        <dbReference type="Proteomes" id="UP000197065"/>
    </source>
</evidence>
<evidence type="ECO:0000256" key="1">
    <source>
        <dbReference type="ARBA" id="ARBA00004117"/>
    </source>
</evidence>
<dbReference type="AlphaFoldDB" id="A0A212QQP0"/>
<dbReference type="EMBL" id="FYEH01000002">
    <property type="protein sequence ID" value="SNB61751.1"/>
    <property type="molecule type" value="Genomic_DNA"/>
</dbReference>
<dbReference type="RefSeq" id="WP_088560210.1">
    <property type="nucleotide sequence ID" value="NZ_FYEH01000002.1"/>
</dbReference>
<proteinExistence type="inferred from homology"/>
<accession>A0A212QQP0</accession>
<reference evidence="10 11" key="1">
    <citation type="submission" date="2017-06" db="EMBL/GenBank/DDBJ databases">
        <authorList>
            <person name="Kim H.J."/>
            <person name="Triplett B.A."/>
        </authorList>
    </citation>
    <scope>NUCLEOTIDE SEQUENCE [LARGE SCALE GENOMIC DNA]</scope>
    <source>
        <strain evidence="10 11">B29T1</strain>
    </source>
</reference>
<dbReference type="GO" id="GO:0009425">
    <property type="term" value="C:bacterial-type flagellum basal body"/>
    <property type="evidence" value="ECO:0007669"/>
    <property type="project" value="UniProtKB-SubCell"/>
</dbReference>
<keyword evidence="10" id="KW-0966">Cell projection</keyword>
<name>A0A212QQP0_9PROT</name>
<evidence type="ECO:0000259" key="7">
    <source>
        <dbReference type="Pfam" id="PF00460"/>
    </source>
</evidence>
<feature type="domain" description="Flagellar hook-associated protein FlgK helical" evidence="9">
    <location>
        <begin position="96"/>
        <end position="336"/>
    </location>
</feature>
<gene>
    <name evidence="10" type="ORF">SAMN07250955_102386</name>
</gene>
<evidence type="ECO:0000313" key="10">
    <source>
        <dbReference type="EMBL" id="SNB61751.1"/>
    </source>
</evidence>